<sequence length="69" mass="7413">MSEEAVERGDIQEDVIMGDEACAPTVGTSGEEEAYPNFTSAFKSNVLLNSREEALTWAQNTAVECGLLS</sequence>
<evidence type="ECO:0000313" key="1">
    <source>
        <dbReference type="EMBL" id="KAK9094206.1"/>
    </source>
</evidence>
<name>A0AAP0EIP1_9MAGN</name>
<keyword evidence="2" id="KW-1185">Reference proteome</keyword>
<proteinExistence type="predicted"/>
<accession>A0AAP0EIP1</accession>
<reference evidence="1 2" key="1">
    <citation type="submission" date="2024-01" db="EMBL/GenBank/DDBJ databases">
        <title>Genome assemblies of Stephania.</title>
        <authorList>
            <person name="Yang L."/>
        </authorList>
    </citation>
    <scope>NUCLEOTIDE SEQUENCE [LARGE SCALE GENOMIC DNA]</scope>
    <source>
        <strain evidence="1">JXDWG</strain>
        <tissue evidence="1">Leaf</tissue>
    </source>
</reference>
<evidence type="ECO:0000313" key="2">
    <source>
        <dbReference type="Proteomes" id="UP001419268"/>
    </source>
</evidence>
<dbReference type="EMBL" id="JBBNAG010000011">
    <property type="protein sequence ID" value="KAK9094206.1"/>
    <property type="molecule type" value="Genomic_DNA"/>
</dbReference>
<dbReference type="Proteomes" id="UP001419268">
    <property type="component" value="Unassembled WGS sequence"/>
</dbReference>
<dbReference type="AlphaFoldDB" id="A0AAP0EIP1"/>
<organism evidence="1 2">
    <name type="scientific">Stephania cephalantha</name>
    <dbReference type="NCBI Taxonomy" id="152367"/>
    <lineage>
        <taxon>Eukaryota</taxon>
        <taxon>Viridiplantae</taxon>
        <taxon>Streptophyta</taxon>
        <taxon>Embryophyta</taxon>
        <taxon>Tracheophyta</taxon>
        <taxon>Spermatophyta</taxon>
        <taxon>Magnoliopsida</taxon>
        <taxon>Ranunculales</taxon>
        <taxon>Menispermaceae</taxon>
        <taxon>Menispermoideae</taxon>
        <taxon>Cissampelideae</taxon>
        <taxon>Stephania</taxon>
    </lineage>
</organism>
<protein>
    <submittedName>
        <fullName evidence="1">Uncharacterized protein</fullName>
    </submittedName>
</protein>
<comment type="caution">
    <text evidence="1">The sequence shown here is derived from an EMBL/GenBank/DDBJ whole genome shotgun (WGS) entry which is preliminary data.</text>
</comment>
<gene>
    <name evidence="1" type="ORF">Scep_025675</name>
</gene>